<dbReference type="NCBIfam" id="TIGR01409">
    <property type="entry name" value="TAT_signal_seq"/>
    <property type="match status" value="1"/>
</dbReference>
<dbReference type="InterPro" id="IPR019546">
    <property type="entry name" value="TAT_signal_bac_arc"/>
</dbReference>
<dbReference type="EMBL" id="CP053716">
    <property type="protein sequence ID" value="QKF07465.1"/>
    <property type="molecule type" value="Genomic_DNA"/>
</dbReference>
<dbReference type="Proteomes" id="UP000503297">
    <property type="component" value="Chromosome"/>
</dbReference>
<proteinExistence type="predicted"/>
<gene>
    <name evidence="1" type="ORF">HLV38_04520</name>
</gene>
<sequence length="175" mass="19022">MGNISRRDFIVASGVGVSGLLFGLMESPMPAVANEISDGPSAEELWRRAVERAELQGAEVHYGIPCSDYSTMFRSRVSASAQANTTVNAVPDLVTAVAVYDASGGRIQSLNSTWIHGVHSTTTNSDYSYTLLDSKRTLSIRYTFTLKNYAGFNQSYTGYAEFYASGSGWLKVSYL</sequence>
<accession>A0A6M8IXE8</accession>
<reference evidence="2" key="1">
    <citation type="submission" date="2020-05" db="EMBL/GenBank/DDBJ databases">
        <title>Novel species in genus Nocardioides.</title>
        <authorList>
            <person name="Zhang G."/>
        </authorList>
    </citation>
    <scope>NUCLEOTIDE SEQUENCE [LARGE SCALE GENOMIC DNA]</scope>
    <source>
        <strain evidence="2">zg-1050</strain>
    </source>
</reference>
<protein>
    <submittedName>
        <fullName evidence="1">Twin-arginine translocation signal domain-containing protein</fullName>
    </submittedName>
</protein>
<dbReference type="RefSeq" id="WP_173164606.1">
    <property type="nucleotide sequence ID" value="NZ_CP053716.1"/>
</dbReference>
<name>A0A6M8IXE8_9ACTN</name>
<dbReference type="KEGG" id="bwa:HLV38_04520"/>
<evidence type="ECO:0000313" key="2">
    <source>
        <dbReference type="Proteomes" id="UP000503297"/>
    </source>
</evidence>
<dbReference type="PROSITE" id="PS51318">
    <property type="entry name" value="TAT"/>
    <property type="match status" value="1"/>
</dbReference>
<dbReference type="InterPro" id="IPR006311">
    <property type="entry name" value="TAT_signal"/>
</dbReference>
<organism evidence="1 2">
    <name type="scientific">Berryella wangjianweii</name>
    <dbReference type="NCBI Taxonomy" id="2734634"/>
    <lineage>
        <taxon>Bacteria</taxon>
        <taxon>Bacillati</taxon>
        <taxon>Actinomycetota</taxon>
        <taxon>Coriobacteriia</taxon>
        <taxon>Eggerthellales</taxon>
        <taxon>Eggerthellaceae</taxon>
        <taxon>Berryella</taxon>
    </lineage>
</organism>
<keyword evidence="2" id="KW-1185">Reference proteome</keyword>
<dbReference type="AlphaFoldDB" id="A0A6M8IXE8"/>
<evidence type="ECO:0000313" key="1">
    <source>
        <dbReference type="EMBL" id="QKF07465.1"/>
    </source>
</evidence>